<name>A0AA97CXX6_9ACTN</name>
<feature type="signal peptide" evidence="2">
    <location>
        <begin position="1"/>
        <end position="33"/>
    </location>
</feature>
<sequence>MGFRYDGTRGIVRFALLAAACAATTLIAGPAHADTDRSSAPSTHAPAESGPSTSAPLIEEQALKPGVPQPVAEGSFGYIATASATRWMAEREPENIVSNLPVGHRGDNNAMAKVLGGQLDAAVAERGACLQVIVGGPRDGGLFTYGFYAVEPEYCPR</sequence>
<evidence type="ECO:0000313" key="3">
    <source>
        <dbReference type="EMBL" id="WOC14549.1"/>
    </source>
</evidence>
<keyword evidence="2" id="KW-0732">Signal</keyword>
<feature type="chain" id="PRO_5041710912" description="DUF732 domain-containing protein" evidence="2">
    <location>
        <begin position="34"/>
        <end position="157"/>
    </location>
</feature>
<protein>
    <recommendedName>
        <fullName evidence="4">DUF732 domain-containing protein</fullName>
    </recommendedName>
</protein>
<reference evidence="3" key="1">
    <citation type="submission" date="2023-06" db="EMBL/GenBank/DDBJ databases">
        <title>Gordonia sp. nov. and Pseudochrobactrum sp. nov., two species isolated from the burying beetle Nicrophorus vespilloides.</title>
        <authorList>
            <person name="Poehlein A."/>
            <person name="Guzman J."/>
            <person name="Daniel R."/>
            <person name="Vilcinskas A."/>
        </authorList>
    </citation>
    <scope>NUCLEOTIDE SEQUENCE</scope>
    <source>
        <strain evidence="3">MP11Mi</strain>
    </source>
</reference>
<evidence type="ECO:0000256" key="1">
    <source>
        <dbReference type="SAM" id="MobiDB-lite"/>
    </source>
</evidence>
<dbReference type="EMBL" id="CP128986">
    <property type="protein sequence ID" value="WOC14549.1"/>
    <property type="molecule type" value="Genomic_DNA"/>
</dbReference>
<evidence type="ECO:0008006" key="4">
    <source>
        <dbReference type="Google" id="ProtNLM"/>
    </source>
</evidence>
<organism evidence="3">
    <name type="scientific">Gordonia sp. MP11Mi</name>
    <dbReference type="NCBI Taxonomy" id="3022769"/>
    <lineage>
        <taxon>Bacteria</taxon>
        <taxon>Bacillati</taxon>
        <taxon>Actinomycetota</taxon>
        <taxon>Actinomycetes</taxon>
        <taxon>Mycobacteriales</taxon>
        <taxon>Gordoniaceae</taxon>
        <taxon>Gordonia</taxon>
    </lineage>
</organism>
<dbReference type="AlphaFoldDB" id="A0AA97CXX6"/>
<accession>A0AA97CXX6</accession>
<proteinExistence type="predicted"/>
<gene>
    <name evidence="3" type="ORF">MP11Mi_36710</name>
</gene>
<evidence type="ECO:0000256" key="2">
    <source>
        <dbReference type="SAM" id="SignalP"/>
    </source>
</evidence>
<feature type="region of interest" description="Disordered" evidence="1">
    <location>
        <begin position="32"/>
        <end position="54"/>
    </location>
</feature>
<dbReference type="RefSeq" id="WP_420040280.1">
    <property type="nucleotide sequence ID" value="NZ_CP128986.1"/>
</dbReference>